<dbReference type="RefSeq" id="WP_211846379.1">
    <property type="nucleotide sequence ID" value="NZ_JAAEDL010000008.1"/>
</dbReference>
<sequence length="54" mass="5723">MLVVLSIGGKDAIDDGRPAAGIVTRLSGIDKARPGRRAAAAPRHTNRRYSRPLA</sequence>
<comment type="caution">
    <text evidence="2">The sequence shown here is derived from an EMBL/GenBank/DDBJ whole genome shotgun (WGS) entry which is preliminary data.</text>
</comment>
<dbReference type="Proteomes" id="UP001138709">
    <property type="component" value="Unassembled WGS sequence"/>
</dbReference>
<gene>
    <name evidence="2" type="ORF">GXW74_10120</name>
</gene>
<feature type="region of interest" description="Disordered" evidence="1">
    <location>
        <begin position="31"/>
        <end position="54"/>
    </location>
</feature>
<feature type="compositionally biased region" description="Basic residues" evidence="1">
    <location>
        <begin position="44"/>
        <end position="54"/>
    </location>
</feature>
<proteinExistence type="predicted"/>
<dbReference type="EMBL" id="JAAEDL010000008">
    <property type="protein sequence ID" value="MBR0680844.1"/>
    <property type="molecule type" value="Genomic_DNA"/>
</dbReference>
<keyword evidence="3" id="KW-1185">Reference proteome</keyword>
<organism evidence="2 3">
    <name type="scientific">Neoroseomonas eburnea</name>
    <dbReference type="NCBI Taxonomy" id="1346889"/>
    <lineage>
        <taxon>Bacteria</taxon>
        <taxon>Pseudomonadati</taxon>
        <taxon>Pseudomonadota</taxon>
        <taxon>Alphaproteobacteria</taxon>
        <taxon>Acetobacterales</taxon>
        <taxon>Acetobacteraceae</taxon>
        <taxon>Neoroseomonas</taxon>
    </lineage>
</organism>
<name>A0A9X9XAV8_9PROT</name>
<reference evidence="2" key="2">
    <citation type="journal article" date="2021" name="Syst. Appl. Microbiol.">
        <title>Roseomonas hellenica sp. nov., isolated from roots of wild-growing Alkanna tinctoria.</title>
        <authorList>
            <person name="Rat A."/>
            <person name="Naranjo H.D."/>
            <person name="Lebbe L."/>
            <person name="Cnockaert M."/>
            <person name="Krigas N."/>
            <person name="Grigoriadou K."/>
            <person name="Maloupa E."/>
            <person name="Willems A."/>
        </authorList>
    </citation>
    <scope>NUCLEOTIDE SEQUENCE</scope>
    <source>
        <strain evidence="2">LMG 31228</strain>
    </source>
</reference>
<reference evidence="2" key="1">
    <citation type="submission" date="2020-01" db="EMBL/GenBank/DDBJ databases">
        <authorList>
            <person name="Rat A."/>
        </authorList>
    </citation>
    <scope>NUCLEOTIDE SEQUENCE</scope>
    <source>
        <strain evidence="2">LMG 31228</strain>
    </source>
</reference>
<evidence type="ECO:0000313" key="2">
    <source>
        <dbReference type="EMBL" id="MBR0680844.1"/>
    </source>
</evidence>
<protein>
    <submittedName>
        <fullName evidence="2">Uncharacterized protein</fullName>
    </submittedName>
</protein>
<dbReference type="AlphaFoldDB" id="A0A9X9XAV8"/>
<evidence type="ECO:0000256" key="1">
    <source>
        <dbReference type="SAM" id="MobiDB-lite"/>
    </source>
</evidence>
<evidence type="ECO:0000313" key="3">
    <source>
        <dbReference type="Proteomes" id="UP001138709"/>
    </source>
</evidence>
<accession>A0A9X9XAV8</accession>